<name>A0A195DTS7_9HYME</name>
<reference evidence="1 2" key="1">
    <citation type="submission" date="2015-09" db="EMBL/GenBank/DDBJ databases">
        <title>Trachymyrmex cornetzi WGS genome.</title>
        <authorList>
            <person name="Nygaard S."/>
            <person name="Hu H."/>
            <person name="Boomsma J."/>
            <person name="Zhang G."/>
        </authorList>
    </citation>
    <scope>NUCLEOTIDE SEQUENCE [LARGE SCALE GENOMIC DNA]</scope>
    <source>
        <strain evidence="1">Tcor2-1</strain>
        <tissue evidence="1">Whole body</tissue>
    </source>
</reference>
<gene>
    <name evidence="1" type="ORF">ALC57_11477</name>
</gene>
<evidence type="ECO:0000313" key="2">
    <source>
        <dbReference type="Proteomes" id="UP000078492"/>
    </source>
</evidence>
<dbReference type="AlphaFoldDB" id="A0A195DTS7"/>
<keyword evidence="2" id="KW-1185">Reference proteome</keyword>
<accession>A0A195DTS7</accession>
<organism evidence="1 2">
    <name type="scientific">Trachymyrmex cornetzi</name>
    <dbReference type="NCBI Taxonomy" id="471704"/>
    <lineage>
        <taxon>Eukaryota</taxon>
        <taxon>Metazoa</taxon>
        <taxon>Ecdysozoa</taxon>
        <taxon>Arthropoda</taxon>
        <taxon>Hexapoda</taxon>
        <taxon>Insecta</taxon>
        <taxon>Pterygota</taxon>
        <taxon>Neoptera</taxon>
        <taxon>Endopterygota</taxon>
        <taxon>Hymenoptera</taxon>
        <taxon>Apocrita</taxon>
        <taxon>Aculeata</taxon>
        <taxon>Formicoidea</taxon>
        <taxon>Formicidae</taxon>
        <taxon>Myrmicinae</taxon>
        <taxon>Trachymyrmex</taxon>
    </lineage>
</organism>
<protein>
    <submittedName>
        <fullName evidence="1">Uncharacterized protein</fullName>
    </submittedName>
</protein>
<dbReference type="EMBL" id="KQ980390">
    <property type="protein sequence ID" value="KYN16266.1"/>
    <property type="molecule type" value="Genomic_DNA"/>
</dbReference>
<evidence type="ECO:0000313" key="1">
    <source>
        <dbReference type="EMBL" id="KYN16266.1"/>
    </source>
</evidence>
<dbReference type="Proteomes" id="UP000078492">
    <property type="component" value="Unassembled WGS sequence"/>
</dbReference>
<sequence length="104" mass="12182">MKYNTVSFLTSMISIPGFRRYRRFATVMRRYPISVADKASRTCRSNVQQFGRVCREDKFLVIVSSDRPRKSLLSRYQVPFSSHPPTLFRPLQKPDCKARATGYR</sequence>
<proteinExistence type="predicted"/>